<dbReference type="InterPro" id="IPR010994">
    <property type="entry name" value="RuvA_2-like"/>
</dbReference>
<feature type="compositionally biased region" description="Low complexity" evidence="1">
    <location>
        <begin position="221"/>
        <end position="234"/>
    </location>
</feature>
<evidence type="ECO:0000256" key="1">
    <source>
        <dbReference type="SAM" id="MobiDB-lite"/>
    </source>
</evidence>
<reference evidence="2" key="1">
    <citation type="journal article" date="2019" name="bioRxiv">
        <title>The Genome of the Zebra Mussel, Dreissena polymorpha: A Resource for Invasive Species Research.</title>
        <authorList>
            <person name="McCartney M.A."/>
            <person name="Auch B."/>
            <person name="Kono T."/>
            <person name="Mallez S."/>
            <person name="Zhang Y."/>
            <person name="Obille A."/>
            <person name="Becker A."/>
            <person name="Abrahante J.E."/>
            <person name="Garbe J."/>
            <person name="Badalamenti J.P."/>
            <person name="Herman A."/>
            <person name="Mangelson H."/>
            <person name="Liachko I."/>
            <person name="Sullivan S."/>
            <person name="Sone E.D."/>
            <person name="Koren S."/>
            <person name="Silverstein K.A.T."/>
            <person name="Beckman K.B."/>
            <person name="Gohl D.M."/>
        </authorList>
    </citation>
    <scope>NUCLEOTIDE SEQUENCE</scope>
    <source>
        <strain evidence="2">Duluth1</strain>
        <tissue evidence="2">Whole animal</tissue>
    </source>
</reference>
<organism evidence="2 3">
    <name type="scientific">Dreissena polymorpha</name>
    <name type="common">Zebra mussel</name>
    <name type="synonym">Mytilus polymorpha</name>
    <dbReference type="NCBI Taxonomy" id="45954"/>
    <lineage>
        <taxon>Eukaryota</taxon>
        <taxon>Metazoa</taxon>
        <taxon>Spiralia</taxon>
        <taxon>Lophotrochozoa</taxon>
        <taxon>Mollusca</taxon>
        <taxon>Bivalvia</taxon>
        <taxon>Autobranchia</taxon>
        <taxon>Heteroconchia</taxon>
        <taxon>Euheterodonta</taxon>
        <taxon>Imparidentia</taxon>
        <taxon>Neoheterodontei</taxon>
        <taxon>Myida</taxon>
        <taxon>Dreissenoidea</taxon>
        <taxon>Dreissenidae</taxon>
        <taxon>Dreissena</taxon>
    </lineage>
</organism>
<protein>
    <submittedName>
        <fullName evidence="2">Uncharacterized protein</fullName>
    </submittedName>
</protein>
<proteinExistence type="predicted"/>
<evidence type="ECO:0000313" key="2">
    <source>
        <dbReference type="EMBL" id="KAH3862185.1"/>
    </source>
</evidence>
<comment type="caution">
    <text evidence="2">The sequence shown here is derived from an EMBL/GenBank/DDBJ whole genome shotgun (WGS) entry which is preliminary data.</text>
</comment>
<sequence>MSISINFADVEELMALLGVSEKQARDIVRKRKKHGYLDMHMLSEILDDETSDLFGQIDFSKEDTADDNVVSEGEQQDGKQRIAGFQLPHLVHKGVEQQDGKEGIAGFTLPHPVQKLMSLAEVVSPKKEKGIVGFQLPHPVQELMSLAEVGSPTKEKEIAGFQLPHPVQKLISSAEVGSLKKEKNTELESLFATQLSVKPKVLKNALQGNLELADSLPNPPVSKNNKNPSVNTKPGPGNPLWRSWVQSPA</sequence>
<gene>
    <name evidence="2" type="ORF">DPMN_025151</name>
</gene>
<dbReference type="Proteomes" id="UP000828390">
    <property type="component" value="Unassembled WGS sequence"/>
</dbReference>
<reference evidence="2" key="2">
    <citation type="submission" date="2020-11" db="EMBL/GenBank/DDBJ databases">
        <authorList>
            <person name="McCartney M.A."/>
            <person name="Auch B."/>
            <person name="Kono T."/>
            <person name="Mallez S."/>
            <person name="Becker A."/>
            <person name="Gohl D.M."/>
            <person name="Silverstein K.A.T."/>
            <person name="Koren S."/>
            <person name="Bechman K.B."/>
            <person name="Herman A."/>
            <person name="Abrahante J.E."/>
            <person name="Garbe J."/>
        </authorList>
    </citation>
    <scope>NUCLEOTIDE SEQUENCE</scope>
    <source>
        <strain evidence="2">Duluth1</strain>
        <tissue evidence="2">Whole animal</tissue>
    </source>
</reference>
<dbReference type="Pfam" id="PF12836">
    <property type="entry name" value="HHH_3"/>
    <property type="match status" value="1"/>
</dbReference>
<feature type="region of interest" description="Disordered" evidence="1">
    <location>
        <begin position="212"/>
        <end position="249"/>
    </location>
</feature>
<dbReference type="Gene3D" id="1.10.150.280">
    <property type="entry name" value="AF1531-like domain"/>
    <property type="match status" value="1"/>
</dbReference>
<dbReference type="AlphaFoldDB" id="A0A9D4RDC3"/>
<evidence type="ECO:0000313" key="3">
    <source>
        <dbReference type="Proteomes" id="UP000828390"/>
    </source>
</evidence>
<accession>A0A9D4RDC3</accession>
<dbReference type="EMBL" id="JAIWYP010000002">
    <property type="protein sequence ID" value="KAH3862185.1"/>
    <property type="molecule type" value="Genomic_DNA"/>
</dbReference>
<dbReference type="SUPFAM" id="SSF47781">
    <property type="entry name" value="RuvA domain 2-like"/>
    <property type="match status" value="1"/>
</dbReference>
<name>A0A9D4RDC3_DREPO</name>
<keyword evidence="3" id="KW-1185">Reference proteome</keyword>